<dbReference type="EMBL" id="CP104874">
    <property type="protein sequence ID" value="WWF05085.1"/>
    <property type="molecule type" value="Genomic_DNA"/>
</dbReference>
<protein>
    <recommendedName>
        <fullName evidence="3">Phage gp6-like head-tail connector protein</fullName>
    </recommendedName>
</protein>
<organism evidence="1 2">
    <name type="scientific">Janibacter terrae</name>
    <dbReference type="NCBI Taxonomy" id="103817"/>
    <lineage>
        <taxon>Bacteria</taxon>
        <taxon>Bacillati</taxon>
        <taxon>Actinomycetota</taxon>
        <taxon>Actinomycetes</taxon>
        <taxon>Micrococcales</taxon>
        <taxon>Intrasporangiaceae</taxon>
        <taxon>Janibacter</taxon>
    </lineage>
</organism>
<proteinExistence type="predicted"/>
<gene>
    <name evidence="1" type="ORF">N5P18_15690</name>
</gene>
<evidence type="ECO:0000313" key="2">
    <source>
        <dbReference type="Proteomes" id="UP001381003"/>
    </source>
</evidence>
<reference evidence="1 2" key="1">
    <citation type="submission" date="2022-09" db="EMBL/GenBank/DDBJ databases">
        <title>Complete genome sequence of Janibacter terrae strain COS04-44, PCL-degrading bacteria isolated from oil spilled coast.</title>
        <authorList>
            <person name="Park H."/>
            <person name="Kim J.Y."/>
            <person name="An S.H."/>
            <person name="Lee C.M."/>
            <person name="Weon H.-Y."/>
        </authorList>
    </citation>
    <scope>NUCLEOTIDE SEQUENCE [LARGE SCALE GENOMIC DNA]</scope>
    <source>
        <strain evidence="1 2">COS04-44</strain>
    </source>
</reference>
<keyword evidence="2" id="KW-1185">Reference proteome</keyword>
<dbReference type="RefSeq" id="WP_338538181.1">
    <property type="nucleotide sequence ID" value="NZ_CP104874.1"/>
</dbReference>
<dbReference type="Proteomes" id="UP001381003">
    <property type="component" value="Chromosome"/>
</dbReference>
<evidence type="ECO:0000313" key="1">
    <source>
        <dbReference type="EMBL" id="WWF05085.1"/>
    </source>
</evidence>
<name>A0ABZ2FED5_9MICO</name>
<sequence>MALPLVSDVLAFLGQPAGAGGDPQIQSHLDATTAMVRAYVRDNGFLDGDPADDLAAVIVSSAARSYRNPTHDKDQTAGPFTHTPGLFNGWTLPELAVLHRYRTRAQ</sequence>
<evidence type="ECO:0008006" key="3">
    <source>
        <dbReference type="Google" id="ProtNLM"/>
    </source>
</evidence>
<accession>A0ABZ2FED5</accession>